<dbReference type="PROSITE" id="PS51186">
    <property type="entry name" value="GNAT"/>
    <property type="match status" value="1"/>
</dbReference>
<accession>A0A6J6SVU2</accession>
<name>A0A6J6SVU2_9ZZZZ</name>
<dbReference type="Gene3D" id="3.40.630.30">
    <property type="match status" value="1"/>
</dbReference>
<protein>
    <submittedName>
        <fullName evidence="2">Unannotated protein</fullName>
    </submittedName>
</protein>
<organism evidence="2">
    <name type="scientific">freshwater metagenome</name>
    <dbReference type="NCBI Taxonomy" id="449393"/>
    <lineage>
        <taxon>unclassified sequences</taxon>
        <taxon>metagenomes</taxon>
        <taxon>ecological metagenomes</taxon>
    </lineage>
</organism>
<gene>
    <name evidence="2" type="ORF">UFOPK2806_00220</name>
    <name evidence="3" type="ORF">UFOPK4306_02626</name>
</gene>
<dbReference type="EMBL" id="CAEZYY010000002">
    <property type="protein sequence ID" value="CAB4738768.1"/>
    <property type="molecule type" value="Genomic_DNA"/>
</dbReference>
<evidence type="ECO:0000313" key="2">
    <source>
        <dbReference type="EMBL" id="CAB4738768.1"/>
    </source>
</evidence>
<dbReference type="SUPFAM" id="SSF55729">
    <property type="entry name" value="Acyl-CoA N-acyltransferases (Nat)"/>
    <property type="match status" value="1"/>
</dbReference>
<sequence length="151" mass="16337">MEEFVRAAVSQDLDELVRLEAEYRGAAQDSRGGTAWLRDHPALASADWVERLLDGSTHTVVSGIDGAVLGVASVHRDAVRDCACIDRIYVTEAAREVGLGDAMLDALVQTARDWGVHDIEAEALPGDRDTKNLYERAGLVARLIVVNKVLG</sequence>
<reference evidence="2" key="1">
    <citation type="submission" date="2020-05" db="EMBL/GenBank/DDBJ databases">
        <authorList>
            <person name="Chiriac C."/>
            <person name="Salcher M."/>
            <person name="Ghai R."/>
            <person name="Kavagutti S V."/>
        </authorList>
    </citation>
    <scope>NUCLEOTIDE SEQUENCE</scope>
</reference>
<evidence type="ECO:0000313" key="3">
    <source>
        <dbReference type="EMBL" id="CAB5068981.1"/>
    </source>
</evidence>
<dbReference type="Pfam" id="PF00583">
    <property type="entry name" value="Acetyltransf_1"/>
    <property type="match status" value="1"/>
</dbReference>
<evidence type="ECO:0000259" key="1">
    <source>
        <dbReference type="PROSITE" id="PS51186"/>
    </source>
</evidence>
<dbReference type="InterPro" id="IPR000182">
    <property type="entry name" value="GNAT_dom"/>
</dbReference>
<dbReference type="CDD" id="cd04301">
    <property type="entry name" value="NAT_SF"/>
    <property type="match status" value="1"/>
</dbReference>
<dbReference type="GO" id="GO:0016747">
    <property type="term" value="F:acyltransferase activity, transferring groups other than amino-acyl groups"/>
    <property type="evidence" value="ECO:0007669"/>
    <property type="project" value="InterPro"/>
</dbReference>
<feature type="domain" description="N-acetyltransferase" evidence="1">
    <location>
        <begin position="3"/>
        <end position="151"/>
    </location>
</feature>
<dbReference type="InterPro" id="IPR016181">
    <property type="entry name" value="Acyl_CoA_acyltransferase"/>
</dbReference>
<dbReference type="EMBL" id="CAFBQP010000182">
    <property type="protein sequence ID" value="CAB5068981.1"/>
    <property type="molecule type" value="Genomic_DNA"/>
</dbReference>
<dbReference type="AlphaFoldDB" id="A0A6J6SVU2"/>
<proteinExistence type="predicted"/>